<dbReference type="CDD" id="cd20169">
    <property type="entry name" value="Peptidase_M90_mtfA"/>
    <property type="match status" value="1"/>
</dbReference>
<dbReference type="Gene3D" id="1.10.472.150">
    <property type="entry name" value="Glucose-regulated metallo-peptidase M90, N-terminal domain"/>
    <property type="match status" value="1"/>
</dbReference>
<dbReference type="EMBL" id="VOPW01000001">
    <property type="protein sequence ID" value="TXC66119.1"/>
    <property type="molecule type" value="Genomic_DNA"/>
</dbReference>
<dbReference type="InterPro" id="IPR010384">
    <property type="entry name" value="MtfA_fam"/>
</dbReference>
<dbReference type="InterPro" id="IPR042252">
    <property type="entry name" value="MtfA_N"/>
</dbReference>
<proteinExistence type="predicted"/>
<gene>
    <name evidence="1" type="ORF">FSC37_09775</name>
</gene>
<keyword evidence="2" id="KW-1185">Reference proteome</keyword>
<comment type="caution">
    <text evidence="1">The sequence shown here is derived from an EMBL/GenBank/DDBJ whole genome shotgun (WGS) entry which is preliminary data.</text>
</comment>
<dbReference type="Pfam" id="PF06167">
    <property type="entry name" value="Peptidase_M90"/>
    <property type="match status" value="1"/>
</dbReference>
<reference evidence="1 2" key="1">
    <citation type="submission" date="2019-08" db="EMBL/GenBank/DDBJ databases">
        <authorList>
            <person name="Khan S.A."/>
            <person name="Jeon C.O."/>
            <person name="Jeong S.E."/>
        </authorList>
    </citation>
    <scope>NUCLEOTIDE SEQUENCE [LARGE SCALE GENOMIC DNA]</scope>
    <source>
        <strain evidence="2">IMCC1728</strain>
    </source>
</reference>
<organism evidence="1 2">
    <name type="scientific">Piscinibacter aquaticus</name>
    <dbReference type="NCBI Taxonomy" id="392597"/>
    <lineage>
        <taxon>Bacteria</taxon>
        <taxon>Pseudomonadati</taxon>
        <taxon>Pseudomonadota</taxon>
        <taxon>Betaproteobacteria</taxon>
        <taxon>Burkholderiales</taxon>
        <taxon>Sphaerotilaceae</taxon>
        <taxon>Piscinibacter</taxon>
    </lineage>
</organism>
<dbReference type="AlphaFoldDB" id="A0A5C6U071"/>
<protein>
    <submittedName>
        <fullName evidence="1">Zinc-dependent peptidase</fullName>
    </submittedName>
</protein>
<dbReference type="GO" id="GO:0008237">
    <property type="term" value="F:metallopeptidase activity"/>
    <property type="evidence" value="ECO:0007669"/>
    <property type="project" value="InterPro"/>
</dbReference>
<dbReference type="SUPFAM" id="SSF55486">
    <property type="entry name" value="Metalloproteases ('zincins'), catalytic domain"/>
    <property type="match status" value="1"/>
</dbReference>
<dbReference type="PANTHER" id="PTHR30164:SF2">
    <property type="entry name" value="PROTEIN MTFA"/>
    <property type="match status" value="1"/>
</dbReference>
<sequence>MIAGWWRRQREARTLARRSIPDALWALTLARFPFIARRNADDLQRLRELATLFLADKEFAGMQGLEVDDGMAVAIAAQACLPILRLGLPAYDGFKGIVVHPDIVVARREVMDEDGVVHEYDEELSGEAMEGGPVMLSWRDVAEAGDSAAWGYNVVVHEFAHVLDMRDGAADGVPLLADRTARAAWLGVLEPAWEAFCASVDAGEETLIDPYGAEAIDEFFAVASELFFVDPVAMRREHRQLYELLASYYRQDPAADPA</sequence>
<dbReference type="Proteomes" id="UP000321832">
    <property type="component" value="Unassembled WGS sequence"/>
</dbReference>
<name>A0A5C6U071_9BURK</name>
<dbReference type="InterPro" id="IPR024079">
    <property type="entry name" value="MetalloPept_cat_dom_sf"/>
</dbReference>
<evidence type="ECO:0000313" key="2">
    <source>
        <dbReference type="Proteomes" id="UP000321832"/>
    </source>
</evidence>
<evidence type="ECO:0000313" key="1">
    <source>
        <dbReference type="EMBL" id="TXC66119.1"/>
    </source>
</evidence>
<dbReference type="GO" id="GO:0005829">
    <property type="term" value="C:cytosol"/>
    <property type="evidence" value="ECO:0007669"/>
    <property type="project" value="TreeGrafter"/>
</dbReference>
<dbReference type="GO" id="GO:0004177">
    <property type="term" value="F:aminopeptidase activity"/>
    <property type="evidence" value="ECO:0007669"/>
    <property type="project" value="TreeGrafter"/>
</dbReference>
<accession>A0A5C6U071</accession>
<dbReference type="Gene3D" id="3.40.390.10">
    <property type="entry name" value="Collagenase (Catalytic Domain)"/>
    <property type="match status" value="1"/>
</dbReference>
<dbReference type="PANTHER" id="PTHR30164">
    <property type="entry name" value="MTFA PEPTIDASE"/>
    <property type="match status" value="1"/>
</dbReference>